<name>A0A821NGI3_9BILA</name>
<comment type="caution">
    <text evidence="2">The sequence shown here is derived from an EMBL/GenBank/DDBJ whole genome shotgun (WGS) entry which is preliminary data.</text>
</comment>
<feature type="compositionally biased region" description="Low complexity" evidence="1">
    <location>
        <begin position="8"/>
        <end position="25"/>
    </location>
</feature>
<proteinExistence type="predicted"/>
<reference evidence="2" key="1">
    <citation type="submission" date="2021-02" db="EMBL/GenBank/DDBJ databases">
        <authorList>
            <person name="Nowell W R."/>
        </authorList>
    </citation>
    <scope>NUCLEOTIDE SEQUENCE</scope>
</reference>
<evidence type="ECO:0000256" key="1">
    <source>
        <dbReference type="SAM" id="MobiDB-lite"/>
    </source>
</evidence>
<organism evidence="2 3">
    <name type="scientific">Rotaria magnacalcarata</name>
    <dbReference type="NCBI Taxonomy" id="392030"/>
    <lineage>
        <taxon>Eukaryota</taxon>
        <taxon>Metazoa</taxon>
        <taxon>Spiralia</taxon>
        <taxon>Gnathifera</taxon>
        <taxon>Rotifera</taxon>
        <taxon>Eurotatoria</taxon>
        <taxon>Bdelloidea</taxon>
        <taxon>Philodinida</taxon>
        <taxon>Philodinidae</taxon>
        <taxon>Rotaria</taxon>
    </lineage>
</organism>
<keyword evidence="3" id="KW-1185">Reference proteome</keyword>
<accession>A0A821NGI3</accession>
<evidence type="ECO:0000313" key="2">
    <source>
        <dbReference type="EMBL" id="CAF4784499.1"/>
    </source>
</evidence>
<protein>
    <submittedName>
        <fullName evidence="2">Uncharacterized protein</fullName>
    </submittedName>
</protein>
<evidence type="ECO:0000313" key="3">
    <source>
        <dbReference type="Proteomes" id="UP000663866"/>
    </source>
</evidence>
<feature type="non-terminal residue" evidence="2">
    <location>
        <position position="51"/>
    </location>
</feature>
<gene>
    <name evidence="2" type="ORF">OVN521_LOCUS51302</name>
</gene>
<dbReference type="Proteomes" id="UP000663866">
    <property type="component" value="Unassembled WGS sequence"/>
</dbReference>
<feature type="region of interest" description="Disordered" evidence="1">
    <location>
        <begin position="1"/>
        <end position="25"/>
    </location>
</feature>
<sequence length="51" mass="5672">MLDNINESTTTHSNSQSNQQQNQQTIINGQITVDFDSILQELKSVGQAHQS</sequence>
<dbReference type="EMBL" id="CAJOBG010122574">
    <property type="protein sequence ID" value="CAF4784499.1"/>
    <property type="molecule type" value="Genomic_DNA"/>
</dbReference>
<dbReference type="AlphaFoldDB" id="A0A821NGI3"/>